<keyword evidence="1" id="KW-0732">Signal</keyword>
<protein>
    <submittedName>
        <fullName evidence="3">DUF19 domain-containing protein</fullName>
    </submittedName>
</protein>
<proteinExistence type="predicted"/>
<feature type="chain" id="PRO_5009309269" evidence="1">
    <location>
        <begin position="18"/>
        <end position="231"/>
    </location>
</feature>
<evidence type="ECO:0000313" key="3">
    <source>
        <dbReference type="WBParaSite" id="Csp11.Scaffold630.g18651.t1"/>
    </source>
</evidence>
<evidence type="ECO:0000313" key="2">
    <source>
        <dbReference type="Proteomes" id="UP000095282"/>
    </source>
</evidence>
<feature type="signal peptide" evidence="1">
    <location>
        <begin position="1"/>
        <end position="17"/>
    </location>
</feature>
<dbReference type="WBParaSite" id="Csp11.Scaffold630.g18651.t1">
    <property type="protein sequence ID" value="Csp11.Scaffold630.g18651.t1"/>
    <property type="gene ID" value="Csp11.Scaffold630.g18651"/>
</dbReference>
<sequence>MIKLLVFSALFFGFIRAETDEELIEKWLAETFEENQVNGTSNETDLENCNDELNNAEVCLNSVGGKYSDILLNTDRFDDKDYMLALIEKFKNTSCFHDTNCTNVKLVEYIHLTFLEVGDIIYGPGYNCLSKERNAILKKFDKCHQEWLVSENQEEINTESYIKRISLCVAAKLDCPDNEISVLLTAADLYFNLANAFFHPANLLAAVGASEQDLSSEELASIILFFKQWDL</sequence>
<reference evidence="3" key="1">
    <citation type="submission" date="2016-11" db="UniProtKB">
        <authorList>
            <consortium name="WormBaseParasite"/>
        </authorList>
    </citation>
    <scope>IDENTIFICATION</scope>
</reference>
<keyword evidence="2" id="KW-1185">Reference proteome</keyword>
<accession>A0A1I7URL5</accession>
<dbReference type="eggNOG" id="ENOG502TIZ8">
    <property type="taxonomic scope" value="Eukaryota"/>
</dbReference>
<organism evidence="2 3">
    <name type="scientific">Caenorhabditis tropicalis</name>
    <dbReference type="NCBI Taxonomy" id="1561998"/>
    <lineage>
        <taxon>Eukaryota</taxon>
        <taxon>Metazoa</taxon>
        <taxon>Ecdysozoa</taxon>
        <taxon>Nematoda</taxon>
        <taxon>Chromadorea</taxon>
        <taxon>Rhabditida</taxon>
        <taxon>Rhabditina</taxon>
        <taxon>Rhabditomorpha</taxon>
        <taxon>Rhabditoidea</taxon>
        <taxon>Rhabditidae</taxon>
        <taxon>Peloderinae</taxon>
        <taxon>Caenorhabditis</taxon>
    </lineage>
</organism>
<name>A0A1I7URL5_9PELO</name>
<dbReference type="AlphaFoldDB" id="A0A1I7URL5"/>
<evidence type="ECO:0000256" key="1">
    <source>
        <dbReference type="SAM" id="SignalP"/>
    </source>
</evidence>
<dbReference type="Proteomes" id="UP000095282">
    <property type="component" value="Unplaced"/>
</dbReference>